<name>A0A096AQ38_9BACT</name>
<evidence type="ECO:0000256" key="1">
    <source>
        <dbReference type="SAM" id="SignalP"/>
    </source>
</evidence>
<dbReference type="RefSeq" id="WP_036883586.1">
    <property type="nucleotide sequence ID" value="NZ_JRNR01000072.1"/>
</dbReference>
<dbReference type="GO" id="GO:0003755">
    <property type="term" value="F:peptidyl-prolyl cis-trans isomerase activity"/>
    <property type="evidence" value="ECO:0007669"/>
    <property type="project" value="InterPro"/>
</dbReference>
<organism evidence="2 3">
    <name type="scientific">Prevotella disiens DNF00882</name>
    <dbReference type="NCBI Taxonomy" id="1401075"/>
    <lineage>
        <taxon>Bacteria</taxon>
        <taxon>Pseudomonadati</taxon>
        <taxon>Bacteroidota</taxon>
        <taxon>Bacteroidia</taxon>
        <taxon>Bacteroidales</taxon>
        <taxon>Prevotellaceae</taxon>
        <taxon>Prevotella</taxon>
    </lineage>
</organism>
<dbReference type="EMBL" id="JRNR01000072">
    <property type="protein sequence ID" value="KGF48845.1"/>
    <property type="molecule type" value="Genomic_DNA"/>
</dbReference>
<evidence type="ECO:0008006" key="4">
    <source>
        <dbReference type="Google" id="ProtNLM"/>
    </source>
</evidence>
<dbReference type="Proteomes" id="UP000029538">
    <property type="component" value="Unassembled WGS sequence"/>
</dbReference>
<dbReference type="Gene3D" id="3.10.50.40">
    <property type="match status" value="1"/>
</dbReference>
<evidence type="ECO:0000313" key="2">
    <source>
        <dbReference type="EMBL" id="KGF48845.1"/>
    </source>
</evidence>
<dbReference type="InterPro" id="IPR046357">
    <property type="entry name" value="PPIase_dom_sf"/>
</dbReference>
<accession>A0A096AQ38</accession>
<reference evidence="2 3" key="1">
    <citation type="submission" date="2014-07" db="EMBL/GenBank/DDBJ databases">
        <authorList>
            <person name="McCorrison J."/>
            <person name="Sanka R."/>
            <person name="Torralba M."/>
            <person name="Gillis M."/>
            <person name="Haft D.H."/>
            <person name="Methe B."/>
            <person name="Sutton G."/>
            <person name="Nelson K.E."/>
        </authorList>
    </citation>
    <scope>NUCLEOTIDE SEQUENCE [LARGE SCALE GENOMIC DNA]</scope>
    <source>
        <strain evidence="2 3">DNF00882</strain>
    </source>
</reference>
<evidence type="ECO:0000313" key="3">
    <source>
        <dbReference type="Proteomes" id="UP000029538"/>
    </source>
</evidence>
<dbReference type="AlphaFoldDB" id="A0A096AQ38"/>
<protein>
    <recommendedName>
        <fullName evidence="4">DUF4827 domain-containing protein</fullName>
    </recommendedName>
</protein>
<sequence>MKKILFLMALVLGAITITSCNENESYAKQLERQSESIDAFINKHKITVISESQFANQGYKTDTTKHQYVKFNNNGVYMQIVNEGSGEKLKKGETATVLCRFDETNLLTDTIQLTNRALAWDGMVDKMMVTNTSGTFTATFDASSSVMKRAYRNTMVPSGWLVPLTYINLGRIAKPDDKLAHVRLIVPSSQGHKHASDNVYACFYDITYQRGV</sequence>
<proteinExistence type="predicted"/>
<dbReference type="InterPro" id="IPR032252">
    <property type="entry name" value="DUF4827"/>
</dbReference>
<keyword evidence="1" id="KW-0732">Signal</keyword>
<gene>
    <name evidence="2" type="ORF">HMPREF0654_07540</name>
</gene>
<feature type="signal peptide" evidence="1">
    <location>
        <begin position="1"/>
        <end position="22"/>
    </location>
</feature>
<dbReference type="PROSITE" id="PS51257">
    <property type="entry name" value="PROKAR_LIPOPROTEIN"/>
    <property type="match status" value="1"/>
</dbReference>
<comment type="caution">
    <text evidence="2">The sequence shown here is derived from an EMBL/GenBank/DDBJ whole genome shotgun (WGS) entry which is preliminary data.</text>
</comment>
<feature type="chain" id="PRO_5001915501" description="DUF4827 domain-containing protein" evidence="1">
    <location>
        <begin position="23"/>
        <end position="212"/>
    </location>
</feature>
<dbReference type="Pfam" id="PF16109">
    <property type="entry name" value="DUF4827"/>
    <property type="match status" value="1"/>
</dbReference>